<dbReference type="Proteomes" id="UP001596037">
    <property type="component" value="Unassembled WGS sequence"/>
</dbReference>
<dbReference type="EMBL" id="JBHSMF010000015">
    <property type="protein sequence ID" value="MFC5500510.1"/>
    <property type="molecule type" value="Genomic_DNA"/>
</dbReference>
<name>A0ABW0NIR8_9BURK</name>
<dbReference type="Pfam" id="PF10741">
    <property type="entry name" value="T2SSM_b"/>
    <property type="match status" value="1"/>
</dbReference>
<accession>A0ABW0NIR8</accession>
<keyword evidence="1" id="KW-0812">Transmembrane</keyword>
<evidence type="ECO:0000313" key="3">
    <source>
        <dbReference type="Proteomes" id="UP001596037"/>
    </source>
</evidence>
<keyword evidence="3" id="KW-1185">Reference proteome</keyword>
<organism evidence="2 3">
    <name type="scientific">Caenimonas terrae</name>
    <dbReference type="NCBI Taxonomy" id="696074"/>
    <lineage>
        <taxon>Bacteria</taxon>
        <taxon>Pseudomonadati</taxon>
        <taxon>Pseudomonadota</taxon>
        <taxon>Betaproteobacteria</taxon>
        <taxon>Burkholderiales</taxon>
        <taxon>Comamonadaceae</taxon>
        <taxon>Caenimonas</taxon>
    </lineage>
</organism>
<evidence type="ECO:0000313" key="2">
    <source>
        <dbReference type="EMBL" id="MFC5500510.1"/>
    </source>
</evidence>
<keyword evidence="1" id="KW-0472">Membrane</keyword>
<dbReference type="RefSeq" id="WP_376852757.1">
    <property type="nucleotide sequence ID" value="NZ_JBHSMF010000015.1"/>
</dbReference>
<evidence type="ECO:0000256" key="1">
    <source>
        <dbReference type="SAM" id="Phobius"/>
    </source>
</evidence>
<proteinExistence type="predicted"/>
<keyword evidence="1" id="KW-1133">Transmembrane helix</keyword>
<sequence>MRWNIAPAQRSALALAFGFVVFIGGLGAYVYSRHVWAQERLAELEPRYARLVGLGESGPALDTALAQRRAFLARHAYPLGQDVARAGSDALQRARETMSRAGLDVSTTQVLAAKEVDGFDRIPLMLRMEGELPALQSALTVLPSLSPSLFIESFTIQTIGMPKDGPQRLSLQANLFVLRSRK</sequence>
<dbReference type="NCBIfam" id="NF040576">
    <property type="entry name" value="T2SS_GspM_XpsM"/>
    <property type="match status" value="1"/>
</dbReference>
<feature type="transmembrane region" description="Helical" evidence="1">
    <location>
        <begin position="12"/>
        <end position="31"/>
    </location>
</feature>
<dbReference type="InterPro" id="IPR034756">
    <property type="entry name" value="T2SSM_b"/>
</dbReference>
<reference evidence="3" key="1">
    <citation type="journal article" date="2019" name="Int. J. Syst. Evol. Microbiol.">
        <title>The Global Catalogue of Microorganisms (GCM) 10K type strain sequencing project: providing services to taxonomists for standard genome sequencing and annotation.</title>
        <authorList>
            <consortium name="The Broad Institute Genomics Platform"/>
            <consortium name="The Broad Institute Genome Sequencing Center for Infectious Disease"/>
            <person name="Wu L."/>
            <person name="Ma J."/>
        </authorList>
    </citation>
    <scope>NUCLEOTIDE SEQUENCE [LARGE SCALE GENOMIC DNA]</scope>
    <source>
        <strain evidence="3">CCUG 57401</strain>
    </source>
</reference>
<comment type="caution">
    <text evidence="2">The sequence shown here is derived from an EMBL/GenBank/DDBJ whole genome shotgun (WGS) entry which is preliminary data.</text>
</comment>
<gene>
    <name evidence="2" type="primary">gspM</name>
    <name evidence="2" type="ORF">ACFPOE_23410</name>
</gene>
<protein>
    <submittedName>
        <fullName evidence="2">Type II secretion system protein GspM</fullName>
    </submittedName>
</protein>